<organism evidence="5 6">
    <name type="scientific">Entomortierella parvispora</name>
    <dbReference type="NCBI Taxonomy" id="205924"/>
    <lineage>
        <taxon>Eukaryota</taxon>
        <taxon>Fungi</taxon>
        <taxon>Fungi incertae sedis</taxon>
        <taxon>Mucoromycota</taxon>
        <taxon>Mortierellomycotina</taxon>
        <taxon>Mortierellomycetes</taxon>
        <taxon>Mortierellales</taxon>
        <taxon>Mortierellaceae</taxon>
        <taxon>Entomortierella</taxon>
    </lineage>
</organism>
<dbReference type="AlphaFoldDB" id="A0A9P3HAI7"/>
<feature type="region of interest" description="Disordered" evidence="2">
    <location>
        <begin position="493"/>
        <end position="577"/>
    </location>
</feature>
<dbReference type="OrthoDB" id="408631at2759"/>
<feature type="compositionally biased region" description="Pro residues" evidence="2">
    <location>
        <begin position="416"/>
        <end position="427"/>
    </location>
</feature>
<keyword evidence="3" id="KW-0812">Transmembrane</keyword>
<feature type="compositionally biased region" description="Low complexity" evidence="2">
    <location>
        <begin position="447"/>
        <end position="459"/>
    </location>
</feature>
<reference evidence="5" key="2">
    <citation type="journal article" date="2022" name="Microbiol. Resour. Announc.">
        <title>Whole-Genome Sequence of Entomortierella parvispora E1425, a Mucoromycotan Fungus Associated with Burkholderiaceae-Related Endosymbiotic Bacteria.</title>
        <authorList>
            <person name="Herlambang A."/>
            <person name="Guo Y."/>
            <person name="Takashima Y."/>
            <person name="Narisawa K."/>
            <person name="Ohta H."/>
            <person name="Nishizawa T."/>
        </authorList>
    </citation>
    <scope>NUCLEOTIDE SEQUENCE</scope>
    <source>
        <strain evidence="5">E1425</strain>
    </source>
</reference>
<dbReference type="PANTHER" id="PTHR48081:SF8">
    <property type="entry name" value="ALPHA_BETA HYDROLASE FOLD-3 DOMAIN-CONTAINING PROTEIN-RELATED"/>
    <property type="match status" value="1"/>
</dbReference>
<dbReference type="Gene3D" id="3.40.50.1820">
    <property type="entry name" value="alpha/beta hydrolase"/>
    <property type="match status" value="1"/>
</dbReference>
<name>A0A9P3HAI7_9FUNG</name>
<keyword evidence="6" id="KW-1185">Reference proteome</keyword>
<dbReference type="GO" id="GO:0016787">
    <property type="term" value="F:hydrolase activity"/>
    <property type="evidence" value="ECO:0007669"/>
    <property type="project" value="UniProtKB-KW"/>
</dbReference>
<evidence type="ECO:0000256" key="2">
    <source>
        <dbReference type="SAM" id="MobiDB-lite"/>
    </source>
</evidence>
<feature type="compositionally biased region" description="Polar residues" evidence="2">
    <location>
        <begin position="513"/>
        <end position="542"/>
    </location>
</feature>
<feature type="transmembrane region" description="Helical" evidence="3">
    <location>
        <begin position="12"/>
        <end position="35"/>
    </location>
</feature>
<gene>
    <name evidence="5" type="ORF">EMPS_05472</name>
</gene>
<dbReference type="Pfam" id="PF07859">
    <property type="entry name" value="Abhydrolase_3"/>
    <property type="match status" value="1"/>
</dbReference>
<keyword evidence="1" id="KW-0378">Hydrolase</keyword>
<dbReference type="Proteomes" id="UP000827284">
    <property type="component" value="Unassembled WGS sequence"/>
</dbReference>
<dbReference type="PANTHER" id="PTHR48081">
    <property type="entry name" value="AB HYDROLASE SUPERFAMILY PROTEIN C4A8.06C"/>
    <property type="match status" value="1"/>
</dbReference>
<dbReference type="InterPro" id="IPR013094">
    <property type="entry name" value="AB_hydrolase_3"/>
</dbReference>
<feature type="compositionally biased region" description="Acidic residues" evidence="2">
    <location>
        <begin position="557"/>
        <end position="577"/>
    </location>
</feature>
<evidence type="ECO:0000259" key="4">
    <source>
        <dbReference type="Pfam" id="PF07859"/>
    </source>
</evidence>
<feature type="compositionally biased region" description="Basic and acidic residues" evidence="2">
    <location>
        <begin position="500"/>
        <end position="511"/>
    </location>
</feature>
<protein>
    <recommendedName>
        <fullName evidence="4">Alpha/beta hydrolase fold-3 domain-containing protein</fullName>
    </recommendedName>
</protein>
<feature type="region of interest" description="Disordered" evidence="2">
    <location>
        <begin position="383"/>
        <end position="469"/>
    </location>
</feature>
<accession>A0A9P3HAI7</accession>
<reference evidence="5" key="1">
    <citation type="submission" date="2021-11" db="EMBL/GenBank/DDBJ databases">
        <authorList>
            <person name="Herlambang A."/>
            <person name="Guo Y."/>
            <person name="Takashima Y."/>
            <person name="Nishizawa T."/>
        </authorList>
    </citation>
    <scope>NUCLEOTIDE SEQUENCE</scope>
    <source>
        <strain evidence="5">E1425</strain>
    </source>
</reference>
<keyword evidence="3" id="KW-1133">Transmembrane helix</keyword>
<evidence type="ECO:0000313" key="5">
    <source>
        <dbReference type="EMBL" id="GJJ73114.1"/>
    </source>
</evidence>
<sequence>MALPKPLKYIRVVLHTFGGLILFILLVIPTFVYAFYRRLTGPKHVPFHSHFFIRIVYLAAAMFPYQWYHPAISIRTVLVPGARSMVVKRDTWRAYWVGTLETKKIPAETRGGSPTWKVSLKGVDIIMLYAHGGGFVFGDAEMYNNIFCSWVEHFKTVHNKKLRILSVDYDLAPKKKFPYQRDQFLSAYRFLVEEIRWNPRKIIFGGDSAGGNIILNATYVLRESRLPPPRALLCISPWIRLDADQSSSPSMAHNRKTDFMPPQVFKKIARCYAGPKEIHDPHVSPFYVKDHQKFPEMAIIYSSAEVLRDDCARFVDHYQATGGRVTYHYMVEGMPHIYPLLRELSGKTAVKDAERRLMEWVNMLVEENRILFDSRKRANAAAASTANLHATEETKPATVPDAPTPSRRYDPFAAPLTPPAPAVPAPAPSRRYDPFATPLTPPPVQAPTPTRRYDPFATPLTPPAPASNNVDLEYAQTPQISHATRIVTAQPTMTSHHYHDHSLSSESEKSSPVDLQQVVTEKPGRSNSPRSHQSGASGSPQARHSPAFIHRVGDKEEFIEDKQDDSDDEGDDDDVDLEMLVVNH</sequence>
<proteinExistence type="predicted"/>
<evidence type="ECO:0000256" key="1">
    <source>
        <dbReference type="ARBA" id="ARBA00022801"/>
    </source>
</evidence>
<keyword evidence="3" id="KW-0472">Membrane</keyword>
<dbReference type="InterPro" id="IPR029058">
    <property type="entry name" value="AB_hydrolase_fold"/>
</dbReference>
<evidence type="ECO:0000256" key="3">
    <source>
        <dbReference type="SAM" id="Phobius"/>
    </source>
</evidence>
<feature type="domain" description="Alpha/beta hydrolase fold-3" evidence="4">
    <location>
        <begin position="127"/>
        <end position="338"/>
    </location>
</feature>
<dbReference type="SUPFAM" id="SSF53474">
    <property type="entry name" value="alpha/beta-Hydrolases"/>
    <property type="match status" value="1"/>
</dbReference>
<evidence type="ECO:0000313" key="6">
    <source>
        <dbReference type="Proteomes" id="UP000827284"/>
    </source>
</evidence>
<comment type="caution">
    <text evidence="5">The sequence shown here is derived from an EMBL/GenBank/DDBJ whole genome shotgun (WGS) entry which is preliminary data.</text>
</comment>
<dbReference type="EMBL" id="BQFW01000007">
    <property type="protein sequence ID" value="GJJ73114.1"/>
    <property type="molecule type" value="Genomic_DNA"/>
</dbReference>
<dbReference type="InterPro" id="IPR050300">
    <property type="entry name" value="GDXG_lipolytic_enzyme"/>
</dbReference>